<keyword evidence="3" id="KW-1185">Reference proteome</keyword>
<comment type="caution">
    <text evidence="2">The sequence shown here is derived from an EMBL/GenBank/DDBJ whole genome shotgun (WGS) entry which is preliminary data.</text>
</comment>
<accession>A0ABR1SB38</accession>
<reference evidence="2 3" key="1">
    <citation type="submission" date="2023-01" db="EMBL/GenBank/DDBJ databases">
        <title>Analysis of 21 Apiospora genomes using comparative genomics revels a genus with tremendous synthesis potential of carbohydrate active enzymes and secondary metabolites.</title>
        <authorList>
            <person name="Sorensen T."/>
        </authorList>
    </citation>
    <scope>NUCLEOTIDE SEQUENCE [LARGE SCALE GENOMIC DNA]</scope>
    <source>
        <strain evidence="2 3">CBS 20057</strain>
    </source>
</reference>
<organism evidence="2 3">
    <name type="scientific">Apiospora marii</name>
    <dbReference type="NCBI Taxonomy" id="335849"/>
    <lineage>
        <taxon>Eukaryota</taxon>
        <taxon>Fungi</taxon>
        <taxon>Dikarya</taxon>
        <taxon>Ascomycota</taxon>
        <taxon>Pezizomycotina</taxon>
        <taxon>Sordariomycetes</taxon>
        <taxon>Xylariomycetidae</taxon>
        <taxon>Amphisphaeriales</taxon>
        <taxon>Apiosporaceae</taxon>
        <taxon>Apiospora</taxon>
    </lineage>
</organism>
<evidence type="ECO:0000256" key="1">
    <source>
        <dbReference type="SAM" id="MobiDB-lite"/>
    </source>
</evidence>
<dbReference type="Proteomes" id="UP001396898">
    <property type="component" value="Unassembled WGS sequence"/>
</dbReference>
<evidence type="ECO:0000313" key="2">
    <source>
        <dbReference type="EMBL" id="KAK8029061.1"/>
    </source>
</evidence>
<feature type="region of interest" description="Disordered" evidence="1">
    <location>
        <begin position="301"/>
        <end position="357"/>
    </location>
</feature>
<sequence length="357" mass="38032">MLSPELLLSELLMVDVVAIEPLNEAVLVVPTIELLLLLPATELLVLSDAELGPTETVVELRSMTPLLGEPSELEGLLIVDVVVPESLKEDALLVPAIELLPAEDVLAMELPALLDVALGAGELLVELLSTEPLVRELLVGAVTVAESLEEAVRVVPVSELSLVDDVLATELLLVADVVCMLGVVEEVSRSLELVDVSLDTDILEELLASEVDSPLWPVVDIVDETRLLDESATVDMLELGSDSVAVAVAEEASESLDSWLEKDVGLSVAESGPDVEGRNEVELGTLAEAVVSESIDVSVEEADVDKNVESDADDEDETFVDKLEDSDVDDEITSSVEEVAMSDVDEEEAPDPDKEVS</sequence>
<protein>
    <submittedName>
        <fullName evidence="2">Uncharacterized protein</fullName>
    </submittedName>
</protein>
<gene>
    <name evidence="2" type="ORF">PG991_006117</name>
</gene>
<proteinExistence type="predicted"/>
<name>A0ABR1SB38_9PEZI</name>
<evidence type="ECO:0000313" key="3">
    <source>
        <dbReference type="Proteomes" id="UP001396898"/>
    </source>
</evidence>
<dbReference type="EMBL" id="JAQQWI010000007">
    <property type="protein sequence ID" value="KAK8029061.1"/>
    <property type="molecule type" value="Genomic_DNA"/>
</dbReference>